<dbReference type="InterPro" id="IPR013766">
    <property type="entry name" value="Thioredoxin_domain"/>
</dbReference>
<dbReference type="PANTHER" id="PTHR12151:SF25">
    <property type="entry name" value="LINALOOL DEHYDRATASE_ISOMERASE DOMAIN-CONTAINING PROTEIN"/>
    <property type="match status" value="1"/>
</dbReference>
<dbReference type="InterPro" id="IPR003782">
    <property type="entry name" value="SCO1/SenC"/>
</dbReference>
<name>A0ABX1QEA7_9RHOO</name>
<dbReference type="CDD" id="cd02968">
    <property type="entry name" value="SCO"/>
    <property type="match status" value="1"/>
</dbReference>
<evidence type="ECO:0000313" key="5">
    <source>
        <dbReference type="Proteomes" id="UP000648984"/>
    </source>
</evidence>
<reference evidence="4 5" key="1">
    <citation type="submission" date="2019-12" db="EMBL/GenBank/DDBJ databases">
        <title>Comparative genomics gives insights into the taxonomy of the Azoarcus-Aromatoleum group and reveals separate origins of nif in the plant-associated Azoarcus and non-plant-associated Aromatoleum sub-groups.</title>
        <authorList>
            <person name="Lafos M."/>
            <person name="Maluk M."/>
            <person name="Batista M."/>
            <person name="Junghare M."/>
            <person name="Carmona M."/>
            <person name="Faoro H."/>
            <person name="Cruz L.M."/>
            <person name="Battistoni F."/>
            <person name="De Souza E."/>
            <person name="Pedrosa F."/>
            <person name="Chen W.-M."/>
            <person name="Poole P.S."/>
            <person name="Dixon R.A."/>
            <person name="James E.K."/>
        </authorList>
    </citation>
    <scope>NUCLEOTIDE SEQUENCE [LARGE SCALE GENOMIC DNA]</scope>
    <source>
        <strain evidence="4 5">22Lin</strain>
    </source>
</reference>
<sequence>MNRLARSVAMTALVTVLGTGVLWWGTDGFSAFTAETARRADILRAPRPLPAAVLEDQDGRAFSLDDYRGRLLAVEFIYTRCMTVCRSLGMAFRQIRDRVPADALGRDIALLSISFDPARDDPASLQAYGRSHGADGRHWRLARVRDTMQLNALLAAFGIVVIPDGVGGFEHNAAIHLVGREGRLVEISDLDAPLPFAEKLALMR</sequence>
<dbReference type="RefSeq" id="WP_169260997.1">
    <property type="nucleotide sequence ID" value="NZ_WTVQ01000022.1"/>
</dbReference>
<evidence type="ECO:0000256" key="1">
    <source>
        <dbReference type="ARBA" id="ARBA00010996"/>
    </source>
</evidence>
<dbReference type="Proteomes" id="UP000648984">
    <property type="component" value="Unassembled WGS sequence"/>
</dbReference>
<keyword evidence="2" id="KW-0186">Copper</keyword>
<dbReference type="Gene3D" id="3.40.30.10">
    <property type="entry name" value="Glutaredoxin"/>
    <property type="match status" value="1"/>
</dbReference>
<dbReference type="Pfam" id="PF02630">
    <property type="entry name" value="SCO1-SenC"/>
    <property type="match status" value="1"/>
</dbReference>
<proteinExistence type="inferred from homology"/>
<comment type="caution">
    <text evidence="4">The sequence shown here is derived from an EMBL/GenBank/DDBJ whole genome shotgun (WGS) entry which is preliminary data.</text>
</comment>
<evidence type="ECO:0000313" key="4">
    <source>
        <dbReference type="EMBL" id="NMG75845.1"/>
    </source>
</evidence>
<evidence type="ECO:0000259" key="3">
    <source>
        <dbReference type="PROSITE" id="PS51352"/>
    </source>
</evidence>
<gene>
    <name evidence="4" type="ORF">GPA25_13840</name>
</gene>
<organism evidence="4 5">
    <name type="scientific">Aromatoleum diolicum</name>
    <dbReference type="NCBI Taxonomy" id="75796"/>
    <lineage>
        <taxon>Bacteria</taxon>
        <taxon>Pseudomonadati</taxon>
        <taxon>Pseudomonadota</taxon>
        <taxon>Betaproteobacteria</taxon>
        <taxon>Rhodocyclales</taxon>
        <taxon>Rhodocyclaceae</taxon>
        <taxon>Aromatoleum</taxon>
    </lineage>
</organism>
<dbReference type="EMBL" id="WTVQ01000022">
    <property type="protein sequence ID" value="NMG75845.1"/>
    <property type="molecule type" value="Genomic_DNA"/>
</dbReference>
<dbReference type="PROSITE" id="PS51352">
    <property type="entry name" value="THIOREDOXIN_2"/>
    <property type="match status" value="1"/>
</dbReference>
<protein>
    <submittedName>
        <fullName evidence="4">SCO family protein</fullName>
    </submittedName>
</protein>
<comment type="similarity">
    <text evidence="1">Belongs to the SCO1/2 family.</text>
</comment>
<evidence type="ECO:0000256" key="2">
    <source>
        <dbReference type="ARBA" id="ARBA00023008"/>
    </source>
</evidence>
<accession>A0ABX1QEA7</accession>
<dbReference type="InterPro" id="IPR036249">
    <property type="entry name" value="Thioredoxin-like_sf"/>
</dbReference>
<dbReference type="SUPFAM" id="SSF52833">
    <property type="entry name" value="Thioredoxin-like"/>
    <property type="match status" value="1"/>
</dbReference>
<keyword evidence="5" id="KW-1185">Reference proteome</keyword>
<feature type="domain" description="Thioredoxin" evidence="3">
    <location>
        <begin position="43"/>
        <end position="204"/>
    </location>
</feature>
<dbReference type="PANTHER" id="PTHR12151">
    <property type="entry name" value="ELECTRON TRANSPORT PROTIN SCO1/SENC FAMILY MEMBER"/>
    <property type="match status" value="1"/>
</dbReference>